<dbReference type="Proteomes" id="UP001518140">
    <property type="component" value="Unassembled WGS sequence"/>
</dbReference>
<evidence type="ECO:0000313" key="2">
    <source>
        <dbReference type="EMBL" id="NGO49412.1"/>
    </source>
</evidence>
<keyword evidence="3" id="KW-1185">Reference proteome</keyword>
<dbReference type="EMBL" id="JAAKZX010000415">
    <property type="protein sequence ID" value="NGO49412.1"/>
    <property type="molecule type" value="Genomic_DNA"/>
</dbReference>
<sequence>SPTQAHAPEALLPALSTRLHGDGQSSPHSLLFGPPPRDDAALIHLADQLDALEREVRRP</sequence>
<feature type="non-terminal residue" evidence="2">
    <location>
        <position position="1"/>
    </location>
</feature>
<organism evidence="2 3">
    <name type="scientific">Streptomyces ureilyticus</name>
    <dbReference type="NCBI Taxonomy" id="1775131"/>
    <lineage>
        <taxon>Bacteria</taxon>
        <taxon>Bacillati</taxon>
        <taxon>Actinomycetota</taxon>
        <taxon>Actinomycetes</taxon>
        <taxon>Kitasatosporales</taxon>
        <taxon>Streptomycetaceae</taxon>
        <taxon>Streptomyces</taxon>
    </lineage>
</organism>
<feature type="region of interest" description="Disordered" evidence="1">
    <location>
        <begin position="15"/>
        <end position="37"/>
    </location>
</feature>
<evidence type="ECO:0000256" key="1">
    <source>
        <dbReference type="SAM" id="MobiDB-lite"/>
    </source>
</evidence>
<accession>A0ABX0EAZ8</accession>
<reference evidence="2 3" key="1">
    <citation type="submission" date="2020-02" db="EMBL/GenBank/DDBJ databases">
        <title>Whole-genome analyses of novel actinobacteria.</title>
        <authorList>
            <person name="Sahin N."/>
            <person name="Tokatli A."/>
        </authorList>
    </citation>
    <scope>NUCLEOTIDE SEQUENCE [LARGE SCALE GENOMIC DNA]</scope>
    <source>
        <strain evidence="2 3">YC419</strain>
    </source>
</reference>
<gene>
    <name evidence="2" type="ORF">G6048_47625</name>
</gene>
<comment type="caution">
    <text evidence="2">The sequence shown here is derived from an EMBL/GenBank/DDBJ whole genome shotgun (WGS) entry which is preliminary data.</text>
</comment>
<proteinExistence type="predicted"/>
<evidence type="ECO:0000313" key="3">
    <source>
        <dbReference type="Proteomes" id="UP001518140"/>
    </source>
</evidence>
<name>A0ABX0EAZ8_9ACTN</name>
<protein>
    <submittedName>
        <fullName evidence="2">DUF4350 domain-containing protein</fullName>
    </submittedName>
</protein>